<dbReference type="InterPro" id="IPR023198">
    <property type="entry name" value="PGP-like_dom2"/>
</dbReference>
<name>A0ABP9EI26_9GAMM</name>
<proteinExistence type="predicted"/>
<keyword evidence="2" id="KW-1185">Reference proteome</keyword>
<protein>
    <submittedName>
        <fullName evidence="1">HAD-IA family hydrolase</fullName>
    </submittedName>
</protein>
<dbReference type="InterPro" id="IPR006549">
    <property type="entry name" value="HAD-SF_hydro_IIIA"/>
</dbReference>
<keyword evidence="1" id="KW-0378">Hydrolase</keyword>
<dbReference type="SFLD" id="SFLDG01135">
    <property type="entry name" value="C1.5.6:_HAD__Beta-PGM__Phospha"/>
    <property type="match status" value="1"/>
</dbReference>
<dbReference type="InterPro" id="IPR006439">
    <property type="entry name" value="HAD-SF_hydro_IA"/>
</dbReference>
<dbReference type="InterPro" id="IPR036412">
    <property type="entry name" value="HAD-like_sf"/>
</dbReference>
<dbReference type="InterPro" id="IPR023214">
    <property type="entry name" value="HAD_sf"/>
</dbReference>
<organism evidence="1 2">
    <name type="scientific">Ferrimonas pelagia</name>
    <dbReference type="NCBI Taxonomy" id="1177826"/>
    <lineage>
        <taxon>Bacteria</taxon>
        <taxon>Pseudomonadati</taxon>
        <taxon>Pseudomonadota</taxon>
        <taxon>Gammaproteobacteria</taxon>
        <taxon>Alteromonadales</taxon>
        <taxon>Ferrimonadaceae</taxon>
        <taxon>Ferrimonas</taxon>
    </lineage>
</organism>
<dbReference type="NCBIfam" id="TIGR01549">
    <property type="entry name" value="HAD-SF-IA-v1"/>
    <property type="match status" value="1"/>
</dbReference>
<dbReference type="InterPro" id="IPR050155">
    <property type="entry name" value="HAD-like_hydrolase_sf"/>
</dbReference>
<dbReference type="NCBIfam" id="TIGR01509">
    <property type="entry name" value="HAD-SF-IA-v3"/>
    <property type="match status" value="1"/>
</dbReference>
<dbReference type="Gene3D" id="1.10.150.240">
    <property type="entry name" value="Putative phosphatase, domain 2"/>
    <property type="match status" value="1"/>
</dbReference>
<dbReference type="SFLD" id="SFLDS00003">
    <property type="entry name" value="Haloacid_Dehalogenase"/>
    <property type="match status" value="1"/>
</dbReference>
<dbReference type="PANTHER" id="PTHR43434:SF24">
    <property type="entry name" value="HYDROLASE-RELATED"/>
    <property type="match status" value="1"/>
</dbReference>
<accession>A0ABP9EI26</accession>
<comment type="caution">
    <text evidence="1">The sequence shown here is derived from an EMBL/GenBank/DDBJ whole genome shotgun (WGS) entry which is preliminary data.</text>
</comment>
<sequence length="215" mass="24048">MPSRYELVIFDWDGTLMDTVGRIVSSWQSASRDLNVTVPDSATIRRLIGLSMEACIEQVAPHLSCADKHQFRERYRGYYLQAEQVPAPLFDGVPELLAQMNAQGHQLAVATGKARHGLERVLDSSGLRHYFPYTRSASDTESKPAPHMVLELCEEAKVSPQRTLVVGDAWFDLEMARRAGADSIGVRYGAGEADRLLEAKPKALIDRPLELLRWL</sequence>
<dbReference type="RefSeq" id="WP_345334449.1">
    <property type="nucleotide sequence ID" value="NZ_BAABJZ010000016.1"/>
</dbReference>
<evidence type="ECO:0000313" key="2">
    <source>
        <dbReference type="Proteomes" id="UP001499988"/>
    </source>
</evidence>
<dbReference type="InterPro" id="IPR041492">
    <property type="entry name" value="HAD_2"/>
</dbReference>
<reference evidence="2" key="1">
    <citation type="journal article" date="2019" name="Int. J. Syst. Evol. Microbiol.">
        <title>The Global Catalogue of Microorganisms (GCM) 10K type strain sequencing project: providing services to taxonomists for standard genome sequencing and annotation.</title>
        <authorList>
            <consortium name="The Broad Institute Genomics Platform"/>
            <consortium name="The Broad Institute Genome Sequencing Center for Infectious Disease"/>
            <person name="Wu L."/>
            <person name="Ma J."/>
        </authorList>
    </citation>
    <scope>NUCLEOTIDE SEQUENCE [LARGE SCALE GENOMIC DNA]</scope>
    <source>
        <strain evidence="2">JCM 18401</strain>
    </source>
</reference>
<evidence type="ECO:0000313" key="1">
    <source>
        <dbReference type="EMBL" id="GAA4879717.1"/>
    </source>
</evidence>
<gene>
    <name evidence="1" type="ORF">GCM10023333_12260</name>
</gene>
<dbReference type="Gene3D" id="3.40.50.1000">
    <property type="entry name" value="HAD superfamily/HAD-like"/>
    <property type="match status" value="1"/>
</dbReference>
<dbReference type="SUPFAM" id="SSF56784">
    <property type="entry name" value="HAD-like"/>
    <property type="match status" value="1"/>
</dbReference>
<dbReference type="Pfam" id="PF13419">
    <property type="entry name" value="HAD_2"/>
    <property type="match status" value="1"/>
</dbReference>
<dbReference type="EMBL" id="BAABJZ010000016">
    <property type="protein sequence ID" value="GAA4879717.1"/>
    <property type="molecule type" value="Genomic_DNA"/>
</dbReference>
<dbReference type="Proteomes" id="UP001499988">
    <property type="component" value="Unassembled WGS sequence"/>
</dbReference>
<dbReference type="SFLD" id="SFLDG01129">
    <property type="entry name" value="C1.5:_HAD__Beta-PGM__Phosphata"/>
    <property type="match status" value="1"/>
</dbReference>
<dbReference type="PANTHER" id="PTHR43434">
    <property type="entry name" value="PHOSPHOGLYCOLATE PHOSPHATASE"/>
    <property type="match status" value="1"/>
</dbReference>
<dbReference type="GO" id="GO:0016787">
    <property type="term" value="F:hydrolase activity"/>
    <property type="evidence" value="ECO:0007669"/>
    <property type="project" value="UniProtKB-KW"/>
</dbReference>
<dbReference type="NCBIfam" id="TIGR01662">
    <property type="entry name" value="HAD-SF-IIIA"/>
    <property type="match status" value="1"/>
</dbReference>